<evidence type="ECO:0000313" key="2">
    <source>
        <dbReference type="Proteomes" id="UP000807342"/>
    </source>
</evidence>
<dbReference type="EMBL" id="MU152044">
    <property type="protein sequence ID" value="KAF9441134.1"/>
    <property type="molecule type" value="Genomic_DNA"/>
</dbReference>
<protein>
    <submittedName>
        <fullName evidence="1">Uncharacterized protein</fullName>
    </submittedName>
</protein>
<comment type="caution">
    <text evidence="1">The sequence shown here is derived from an EMBL/GenBank/DDBJ whole genome shotgun (WGS) entry which is preliminary data.</text>
</comment>
<organism evidence="1 2">
    <name type="scientific">Macrolepiota fuliginosa MF-IS2</name>
    <dbReference type="NCBI Taxonomy" id="1400762"/>
    <lineage>
        <taxon>Eukaryota</taxon>
        <taxon>Fungi</taxon>
        <taxon>Dikarya</taxon>
        <taxon>Basidiomycota</taxon>
        <taxon>Agaricomycotina</taxon>
        <taxon>Agaricomycetes</taxon>
        <taxon>Agaricomycetidae</taxon>
        <taxon>Agaricales</taxon>
        <taxon>Agaricineae</taxon>
        <taxon>Agaricaceae</taxon>
        <taxon>Macrolepiota</taxon>
    </lineage>
</organism>
<dbReference type="AlphaFoldDB" id="A0A9P5X051"/>
<name>A0A9P5X051_9AGAR</name>
<keyword evidence="2" id="KW-1185">Reference proteome</keyword>
<gene>
    <name evidence="1" type="ORF">P691DRAFT_813572</name>
</gene>
<dbReference type="Proteomes" id="UP000807342">
    <property type="component" value="Unassembled WGS sequence"/>
</dbReference>
<sequence length="80" mass="8849">MGPVGSTKRRVVDVGNGSKWKTRLMTDYTVSLPQAKSSNNATSPETHRLCYLHILHCLLYPHSRGGGAQRATGYHLQVLE</sequence>
<proteinExistence type="predicted"/>
<reference evidence="1" key="1">
    <citation type="submission" date="2020-11" db="EMBL/GenBank/DDBJ databases">
        <authorList>
            <consortium name="DOE Joint Genome Institute"/>
            <person name="Ahrendt S."/>
            <person name="Riley R."/>
            <person name="Andreopoulos W."/>
            <person name="Labutti K."/>
            <person name="Pangilinan J."/>
            <person name="Ruiz-Duenas F.J."/>
            <person name="Barrasa J.M."/>
            <person name="Sanchez-Garcia M."/>
            <person name="Camarero S."/>
            <person name="Miyauchi S."/>
            <person name="Serrano A."/>
            <person name="Linde D."/>
            <person name="Babiker R."/>
            <person name="Drula E."/>
            <person name="Ayuso-Fernandez I."/>
            <person name="Pacheco R."/>
            <person name="Padilla G."/>
            <person name="Ferreira P."/>
            <person name="Barriuso J."/>
            <person name="Kellner H."/>
            <person name="Castanera R."/>
            <person name="Alfaro M."/>
            <person name="Ramirez L."/>
            <person name="Pisabarro A.G."/>
            <person name="Kuo A."/>
            <person name="Tritt A."/>
            <person name="Lipzen A."/>
            <person name="He G."/>
            <person name="Yan M."/>
            <person name="Ng V."/>
            <person name="Cullen D."/>
            <person name="Martin F."/>
            <person name="Rosso M.-N."/>
            <person name="Henrissat B."/>
            <person name="Hibbett D."/>
            <person name="Martinez A.T."/>
            <person name="Grigoriev I.V."/>
        </authorList>
    </citation>
    <scope>NUCLEOTIDE SEQUENCE</scope>
    <source>
        <strain evidence="1">MF-IS2</strain>
    </source>
</reference>
<accession>A0A9P5X051</accession>
<evidence type="ECO:0000313" key="1">
    <source>
        <dbReference type="EMBL" id="KAF9441134.1"/>
    </source>
</evidence>